<evidence type="ECO:0000313" key="1">
    <source>
        <dbReference type="EMBL" id="QHU11120.1"/>
    </source>
</evidence>
<dbReference type="EMBL" id="MN740779">
    <property type="protein sequence ID" value="QHU11120.1"/>
    <property type="molecule type" value="Genomic_DNA"/>
</dbReference>
<dbReference type="Pfam" id="PF19064">
    <property type="entry name" value="DUF5760"/>
    <property type="match status" value="1"/>
</dbReference>
<organism evidence="1">
    <name type="scientific">viral metagenome</name>
    <dbReference type="NCBI Taxonomy" id="1070528"/>
    <lineage>
        <taxon>unclassified sequences</taxon>
        <taxon>metagenomes</taxon>
        <taxon>organismal metagenomes</taxon>
    </lineage>
</organism>
<accession>A0A6C0K2U7</accession>
<dbReference type="AlphaFoldDB" id="A0A6C0K2U7"/>
<sequence>MADKQIVPMQQNQIILPQPNEMETLANSIKEWRSLTEECRGFKEQISERTKRIKAYQEVIVRIMKNHHVAALDLKTTGGRVITKQRKTQSGLTPKVLQSQLATYLKSEEEAKKVLEFIQSNRTTTTRDALLYEKP</sequence>
<name>A0A6C0K2U7_9ZZZZ</name>
<proteinExistence type="predicted"/>
<dbReference type="InterPro" id="IPR043918">
    <property type="entry name" value="DUF5760"/>
</dbReference>
<protein>
    <submittedName>
        <fullName evidence="1">Uncharacterized protein</fullName>
    </submittedName>
</protein>
<reference evidence="1" key="1">
    <citation type="journal article" date="2020" name="Nature">
        <title>Giant virus diversity and host interactions through global metagenomics.</title>
        <authorList>
            <person name="Schulz F."/>
            <person name="Roux S."/>
            <person name="Paez-Espino D."/>
            <person name="Jungbluth S."/>
            <person name="Walsh D.A."/>
            <person name="Denef V.J."/>
            <person name="McMahon K.D."/>
            <person name="Konstantinidis K.T."/>
            <person name="Eloe-Fadrosh E.A."/>
            <person name="Kyrpides N.C."/>
            <person name="Woyke T."/>
        </authorList>
    </citation>
    <scope>NUCLEOTIDE SEQUENCE</scope>
    <source>
        <strain evidence="1">GVMAG-S-1101165-84</strain>
    </source>
</reference>